<dbReference type="Pfam" id="PF01433">
    <property type="entry name" value="Peptidase_M1"/>
    <property type="match status" value="1"/>
</dbReference>
<dbReference type="InterPro" id="IPR042097">
    <property type="entry name" value="Aminopeptidase_N-like_N_sf"/>
</dbReference>
<dbReference type="FunCoup" id="D8Q9T9">
    <property type="interactions" value="546"/>
</dbReference>
<evidence type="ECO:0000256" key="7">
    <source>
        <dbReference type="ARBA" id="ARBA00023049"/>
    </source>
</evidence>
<feature type="domain" description="Peptidase M1 membrane alanine aminopeptidase" evidence="12">
    <location>
        <begin position="265"/>
        <end position="485"/>
    </location>
</feature>
<organism evidence="16">
    <name type="scientific">Schizophyllum commune (strain H4-8 / FGSC 9210)</name>
    <name type="common">Split gill fungus</name>
    <dbReference type="NCBI Taxonomy" id="578458"/>
    <lineage>
        <taxon>Eukaryota</taxon>
        <taxon>Fungi</taxon>
        <taxon>Dikarya</taxon>
        <taxon>Basidiomycota</taxon>
        <taxon>Agaricomycotina</taxon>
        <taxon>Agaricomycetes</taxon>
        <taxon>Agaricomycetidae</taxon>
        <taxon>Agaricales</taxon>
        <taxon>Schizophyllaceae</taxon>
        <taxon>Schizophyllum</taxon>
    </lineage>
</organism>
<dbReference type="GO" id="GO:0016020">
    <property type="term" value="C:membrane"/>
    <property type="evidence" value="ECO:0007669"/>
    <property type="project" value="TreeGrafter"/>
</dbReference>
<evidence type="ECO:0000313" key="15">
    <source>
        <dbReference type="EMBL" id="EFI95723.1"/>
    </source>
</evidence>
<dbReference type="GO" id="GO:0006508">
    <property type="term" value="P:proteolysis"/>
    <property type="evidence" value="ECO:0007669"/>
    <property type="project" value="UniProtKB-KW"/>
</dbReference>
<evidence type="ECO:0000256" key="1">
    <source>
        <dbReference type="ARBA" id="ARBA00010136"/>
    </source>
</evidence>
<evidence type="ECO:0000256" key="4">
    <source>
        <dbReference type="ARBA" id="ARBA00022723"/>
    </source>
</evidence>
<keyword evidence="3 11" id="KW-0645">Protease</keyword>
<reference evidence="15 16" key="1">
    <citation type="journal article" date="2010" name="Nat. Biotechnol.">
        <title>Genome sequence of the model mushroom Schizophyllum commune.</title>
        <authorList>
            <person name="Ohm R.A."/>
            <person name="de Jong J.F."/>
            <person name="Lugones L.G."/>
            <person name="Aerts A."/>
            <person name="Kothe E."/>
            <person name="Stajich J.E."/>
            <person name="de Vries R.P."/>
            <person name="Record E."/>
            <person name="Levasseur A."/>
            <person name="Baker S.E."/>
            <person name="Bartholomew K.A."/>
            <person name="Coutinho P.M."/>
            <person name="Erdmann S."/>
            <person name="Fowler T.J."/>
            <person name="Gathman A.C."/>
            <person name="Lombard V."/>
            <person name="Henrissat B."/>
            <person name="Knabe N."/>
            <person name="Kuees U."/>
            <person name="Lilly W.W."/>
            <person name="Lindquist E."/>
            <person name="Lucas S."/>
            <person name="Magnuson J.K."/>
            <person name="Piumi F."/>
            <person name="Raudaskoski M."/>
            <person name="Salamov A."/>
            <person name="Schmutz J."/>
            <person name="Schwarze F.W.M.R."/>
            <person name="vanKuyk P.A."/>
            <person name="Horton J.S."/>
            <person name="Grigoriev I.V."/>
            <person name="Woesten H.A.B."/>
        </authorList>
    </citation>
    <scope>NUCLEOTIDE SEQUENCE [LARGE SCALE GENOMIC DNA]</scope>
    <source>
        <strain evidence="16">H4-8 / FGSC 9210</strain>
    </source>
</reference>
<gene>
    <name evidence="15" type="ORF">SCHCODRAFT_69091</name>
</gene>
<proteinExistence type="inferred from homology"/>
<keyword evidence="2 11" id="KW-0031">Aminopeptidase</keyword>
<dbReference type="GO" id="GO:0070006">
    <property type="term" value="F:metalloaminopeptidase activity"/>
    <property type="evidence" value="ECO:0007669"/>
    <property type="project" value="TreeGrafter"/>
</dbReference>
<dbReference type="SUPFAM" id="SSF63737">
    <property type="entry name" value="Leukotriene A4 hydrolase N-terminal domain"/>
    <property type="match status" value="1"/>
</dbReference>
<comment type="cofactor">
    <cofactor evidence="9 11">
        <name>Zn(2+)</name>
        <dbReference type="ChEBI" id="CHEBI:29105"/>
    </cofactor>
    <text evidence="9 11">Binds 1 zinc ion per subunit.</text>
</comment>
<evidence type="ECO:0000256" key="2">
    <source>
        <dbReference type="ARBA" id="ARBA00022438"/>
    </source>
</evidence>
<dbReference type="InParanoid" id="D8Q9T9"/>
<dbReference type="SUPFAM" id="SSF55486">
    <property type="entry name" value="Metalloproteases ('zincins'), catalytic domain"/>
    <property type="match status" value="1"/>
</dbReference>
<dbReference type="AlphaFoldDB" id="D8Q9T9"/>
<feature type="binding site" evidence="9">
    <location>
        <position position="340"/>
    </location>
    <ligand>
        <name>Zn(2+)</name>
        <dbReference type="ChEBI" id="CHEBI:29105"/>
        <note>catalytic</note>
    </ligand>
</feature>
<dbReference type="Gene3D" id="2.60.40.1730">
    <property type="entry name" value="tricorn interacting facor f3 domain"/>
    <property type="match status" value="1"/>
</dbReference>
<dbReference type="GO" id="GO:0005737">
    <property type="term" value="C:cytoplasm"/>
    <property type="evidence" value="ECO:0007669"/>
    <property type="project" value="TreeGrafter"/>
</dbReference>
<evidence type="ECO:0000256" key="11">
    <source>
        <dbReference type="RuleBase" id="RU364040"/>
    </source>
</evidence>
<feature type="binding site" evidence="9">
    <location>
        <position position="336"/>
    </location>
    <ligand>
        <name>Zn(2+)</name>
        <dbReference type="ChEBI" id="CHEBI:29105"/>
        <note>catalytic</note>
    </ligand>
</feature>
<feature type="active site" description="Proton acceptor" evidence="8">
    <location>
        <position position="337"/>
    </location>
</feature>
<dbReference type="Proteomes" id="UP000007431">
    <property type="component" value="Unassembled WGS sequence"/>
</dbReference>
<dbReference type="InterPro" id="IPR050344">
    <property type="entry name" value="Peptidase_M1_aminopeptidases"/>
</dbReference>
<keyword evidence="5 11" id="KW-0378">Hydrolase</keyword>
<name>D8Q9T9_SCHCM</name>
<dbReference type="VEuPathDB" id="FungiDB:SCHCODRAFT_02631407"/>
<keyword evidence="16" id="KW-1185">Reference proteome</keyword>
<evidence type="ECO:0000256" key="8">
    <source>
        <dbReference type="PIRSR" id="PIRSR634016-1"/>
    </source>
</evidence>
<dbReference type="GO" id="GO:0042277">
    <property type="term" value="F:peptide binding"/>
    <property type="evidence" value="ECO:0007669"/>
    <property type="project" value="TreeGrafter"/>
</dbReference>
<accession>D8Q9T9</accession>
<dbReference type="HOGENOM" id="CLU_003705_0_2_1"/>
<dbReference type="GO" id="GO:0043171">
    <property type="term" value="P:peptide catabolic process"/>
    <property type="evidence" value="ECO:0007669"/>
    <property type="project" value="TreeGrafter"/>
</dbReference>
<protein>
    <recommendedName>
        <fullName evidence="11">Aminopeptidase</fullName>
        <ecNumber evidence="11">3.4.11.-</ecNumber>
    </recommendedName>
</protein>
<keyword evidence="7 11" id="KW-0482">Metalloprotease</keyword>
<evidence type="ECO:0000256" key="5">
    <source>
        <dbReference type="ARBA" id="ARBA00022801"/>
    </source>
</evidence>
<feature type="domain" description="Aminopeptidase N-like N-terminal" evidence="14">
    <location>
        <begin position="19"/>
        <end position="187"/>
    </location>
</feature>
<dbReference type="PRINTS" id="PR00756">
    <property type="entry name" value="ALADIPTASE"/>
</dbReference>
<evidence type="ECO:0000259" key="12">
    <source>
        <dbReference type="Pfam" id="PF01433"/>
    </source>
</evidence>
<dbReference type="EC" id="3.4.11.-" evidence="11"/>
<dbReference type="InterPro" id="IPR014782">
    <property type="entry name" value="Peptidase_M1_dom"/>
</dbReference>
<keyword evidence="6 9" id="KW-0862">Zinc</keyword>
<dbReference type="InterPro" id="IPR027268">
    <property type="entry name" value="Peptidase_M4/M1_CTD_sf"/>
</dbReference>
<feature type="domain" description="ERAP1-like C-terminal" evidence="13">
    <location>
        <begin position="562"/>
        <end position="879"/>
    </location>
</feature>
<dbReference type="eggNOG" id="KOG1046">
    <property type="taxonomic scope" value="Eukaryota"/>
</dbReference>
<dbReference type="InterPro" id="IPR034016">
    <property type="entry name" value="M1_APN-typ"/>
</dbReference>
<dbReference type="GO" id="GO:0008270">
    <property type="term" value="F:zinc ion binding"/>
    <property type="evidence" value="ECO:0007669"/>
    <property type="project" value="UniProtKB-UniRule"/>
</dbReference>
<dbReference type="InterPro" id="IPR001930">
    <property type="entry name" value="Peptidase_M1"/>
</dbReference>
<evidence type="ECO:0000256" key="10">
    <source>
        <dbReference type="PIRSR" id="PIRSR634016-4"/>
    </source>
</evidence>
<evidence type="ECO:0000313" key="16">
    <source>
        <dbReference type="Proteomes" id="UP000007431"/>
    </source>
</evidence>
<sequence length="900" mass="100859">MSTAKAGDSNHRLPTSVRPTHYDVTVQTDLEKLTFSGVVKIHLDIKEDTKDFVLNSSALQLSPARVWCDSLETDQMQSSTSYDKTQERLTISFPTALPAGSKAVLTIPFHASLSESMTGYYRAACEVYGVKEHYALTQFQPIAARRVFPCWDEPLLKATFAVTMVSRDGTINLANMDDMSETVYEAGLSALPLNADLAGLLESICTEGRWKITKFATTPPMSSYIVAWANGNFQKLESKAKLPVSGKEIPLRVFATKDNIHQAQFALDVKAKLLPLYGQVFDVGYPLPKLDTLVVSDFDGAMENWGLIIGHTSLLLLDPEHADLKTKTWVATVLSHEIAHMWFGNMTTMEWWDNLYLNEGFATLMGDLTITDKVFPEWKLASQFINQHLSRALSLDAKPSSHPIEVECPDAGRALTRNQMFDGLSYSKAASVLRMLSAHVGEDKFLEGVSLYLKDHLFGSSVTEDLWKGISTSTGQDVVAFMTNWVNKIGFPVLTVSEDARGIQVRQDRFIESGPADPEDNETIWNVPLAILSRDVAGKPTIDRLVLGEREKAYAIDTCKPFKLNAGTTGVYHVKYTPERLAQIGQEAAKEDSLFTLDDRIGLINDAFATSKAGLSTLSSALALVYQLRNEKEYVVWETIATHLSSLISIWWEHEDVVAKLKAFCRNLFVPIVDRLGYEYSASEQPDVMQLRTLAISQSADSDEPKVIAELGRRFAPFLKDDDDSLIPADLVRSIFVNSVKHGGRAEYHKMMEVFQKPKTTTYNVAAISAMCSTRVLALLEETSDYVLKESRDGDMTRFFRELQGNPSARRMLISLLKENYDTIYKRFEGTFSLGRIIQCPIEALSTKKDYEDTKAFFADKDTSKYDMSLAQALDSIKARYLYISRSTEDLNRWLDEWQS</sequence>
<dbReference type="FunFam" id="1.10.390.10:FF:000006">
    <property type="entry name" value="Puromycin-sensitive aminopeptidase"/>
    <property type="match status" value="1"/>
</dbReference>
<dbReference type="Gene3D" id="1.10.390.10">
    <property type="entry name" value="Neutral Protease Domain 2"/>
    <property type="match status" value="1"/>
</dbReference>
<dbReference type="OMA" id="MMEYVAI"/>
<dbReference type="PANTHER" id="PTHR11533">
    <property type="entry name" value="PROTEASE M1 ZINC METALLOPROTEASE"/>
    <property type="match status" value="1"/>
</dbReference>
<dbReference type="Gene3D" id="2.60.40.1910">
    <property type="match status" value="1"/>
</dbReference>
<dbReference type="InterPro" id="IPR024571">
    <property type="entry name" value="ERAP1-like_C_dom"/>
</dbReference>
<evidence type="ECO:0000259" key="13">
    <source>
        <dbReference type="Pfam" id="PF11838"/>
    </source>
</evidence>
<keyword evidence="4 9" id="KW-0479">Metal-binding</keyword>
<dbReference type="GO" id="GO:0005615">
    <property type="term" value="C:extracellular space"/>
    <property type="evidence" value="ECO:0007669"/>
    <property type="project" value="TreeGrafter"/>
</dbReference>
<evidence type="ECO:0000259" key="14">
    <source>
        <dbReference type="Pfam" id="PF17900"/>
    </source>
</evidence>
<dbReference type="PANTHER" id="PTHR11533:SF174">
    <property type="entry name" value="PUROMYCIN-SENSITIVE AMINOPEPTIDASE-RELATED"/>
    <property type="match status" value="1"/>
</dbReference>
<dbReference type="STRING" id="578458.D8Q9T9"/>
<dbReference type="CDD" id="cd09601">
    <property type="entry name" value="M1_APN-Q_like"/>
    <property type="match status" value="1"/>
</dbReference>
<dbReference type="InterPro" id="IPR045357">
    <property type="entry name" value="Aminopeptidase_N-like_N"/>
</dbReference>
<evidence type="ECO:0000256" key="9">
    <source>
        <dbReference type="PIRSR" id="PIRSR634016-3"/>
    </source>
</evidence>
<evidence type="ECO:0000256" key="3">
    <source>
        <dbReference type="ARBA" id="ARBA00022670"/>
    </source>
</evidence>
<feature type="site" description="Transition state stabilizer" evidence="10">
    <location>
        <position position="426"/>
    </location>
</feature>
<dbReference type="Pfam" id="PF11838">
    <property type="entry name" value="ERAP1_C"/>
    <property type="match status" value="1"/>
</dbReference>
<dbReference type="Pfam" id="PF17900">
    <property type="entry name" value="Peptidase_M1_N"/>
    <property type="match status" value="1"/>
</dbReference>
<evidence type="ECO:0000256" key="6">
    <source>
        <dbReference type="ARBA" id="ARBA00022833"/>
    </source>
</evidence>
<dbReference type="EMBL" id="GL377308">
    <property type="protein sequence ID" value="EFI95723.1"/>
    <property type="molecule type" value="Genomic_DNA"/>
</dbReference>
<comment type="similarity">
    <text evidence="1 11">Belongs to the peptidase M1 family.</text>
</comment>
<feature type="binding site" evidence="9">
    <location>
        <position position="359"/>
    </location>
    <ligand>
        <name>Zn(2+)</name>
        <dbReference type="ChEBI" id="CHEBI:29105"/>
        <note>catalytic</note>
    </ligand>
</feature>
<dbReference type="Gene3D" id="1.25.50.20">
    <property type="match status" value="1"/>
</dbReference>